<dbReference type="GO" id="GO:0004416">
    <property type="term" value="F:hydroxyacylglutathione hydrolase activity"/>
    <property type="evidence" value="ECO:0007669"/>
    <property type="project" value="UniProtKB-EC"/>
</dbReference>
<sequence>MNVLVIPMLSDNFCYYAYKKDDISKGFFVDVSQPPKLDAFTQAFGIPKPTHILTTHKHGDHSGGNNELKERYPDLEVIGGANDSIPGCTQPVNDGDVLNLHGMRIRCLHTPCHTRGHILYYVESDEESKEETKHEVSKVNGYQNISNINRCLFTGDTLFIGGCGRFFEGTAEQMQSAMDRIGELPNDTKVFVGHEYTIKNLEFGLMAEPTNSFIDQKSKEYQKLLDEGLHTVPSLIGEEKQFNVFMRTREQSVQESCGFDDPIKCMQYLREYKNSGTKPNL</sequence>
<dbReference type="FunCoup" id="A0A078BAQ9">
    <property type="interactions" value="96"/>
</dbReference>
<dbReference type="GO" id="GO:0046872">
    <property type="term" value="F:metal ion binding"/>
    <property type="evidence" value="ECO:0007669"/>
    <property type="project" value="UniProtKB-KW"/>
</dbReference>
<evidence type="ECO:0000259" key="10">
    <source>
        <dbReference type="SMART" id="SM00849"/>
    </source>
</evidence>
<dbReference type="CDD" id="cd07723">
    <property type="entry name" value="hydroxyacylglutathione_hydrolase_MBL-fold"/>
    <property type="match status" value="1"/>
</dbReference>
<dbReference type="InterPro" id="IPR036866">
    <property type="entry name" value="RibonucZ/Hydroxyglut_hydro"/>
</dbReference>
<dbReference type="NCBIfam" id="TIGR03413">
    <property type="entry name" value="GSH_gloB"/>
    <property type="match status" value="1"/>
</dbReference>
<dbReference type="InterPro" id="IPR017782">
    <property type="entry name" value="Hydroxyacylglutathione_Hdrlase"/>
</dbReference>
<dbReference type="InterPro" id="IPR035680">
    <property type="entry name" value="Clx_II_MBL"/>
</dbReference>
<gene>
    <name evidence="11" type="primary">Contig8807.g9408</name>
    <name evidence="11" type="ORF">STYLEM_20599</name>
</gene>
<comment type="similarity">
    <text evidence="4">Belongs to the metallo-beta-lactamase superfamily. Glyoxalase II family.</text>
</comment>
<keyword evidence="6" id="KW-0479">Metal-binding</keyword>
<evidence type="ECO:0000256" key="3">
    <source>
        <dbReference type="ARBA" id="ARBA00004963"/>
    </source>
</evidence>
<keyword evidence="7 11" id="KW-0378">Hydrolase</keyword>
<dbReference type="Gene3D" id="3.60.15.10">
    <property type="entry name" value="Ribonuclease Z/Hydroxyacylglutathione hydrolase-like"/>
    <property type="match status" value="1"/>
</dbReference>
<dbReference type="SMART" id="SM00849">
    <property type="entry name" value="Lactamase_B"/>
    <property type="match status" value="1"/>
</dbReference>
<reference evidence="11 12" key="1">
    <citation type="submission" date="2014-06" db="EMBL/GenBank/DDBJ databases">
        <authorList>
            <person name="Swart Estienne"/>
        </authorList>
    </citation>
    <scope>NUCLEOTIDE SEQUENCE [LARGE SCALE GENOMIC DNA]</scope>
    <source>
        <strain evidence="11 12">130c</strain>
    </source>
</reference>
<dbReference type="HAMAP" id="MF_01374">
    <property type="entry name" value="Glyoxalase_2"/>
    <property type="match status" value="1"/>
</dbReference>
<feature type="domain" description="Metallo-beta-lactamase" evidence="10">
    <location>
        <begin position="11"/>
        <end position="194"/>
    </location>
</feature>
<evidence type="ECO:0000256" key="2">
    <source>
        <dbReference type="ARBA" id="ARBA00001947"/>
    </source>
</evidence>
<evidence type="ECO:0000256" key="8">
    <source>
        <dbReference type="ARBA" id="ARBA00022833"/>
    </source>
</evidence>
<evidence type="ECO:0000256" key="4">
    <source>
        <dbReference type="ARBA" id="ARBA00006759"/>
    </source>
</evidence>
<protein>
    <recommendedName>
        <fullName evidence="5">hydroxyacylglutathione hydrolase</fullName>
        <ecNumber evidence="5">3.1.2.6</ecNumber>
    </recommendedName>
    <alternativeName>
        <fullName evidence="9">Glyoxalase II</fullName>
    </alternativeName>
</protein>
<dbReference type="InParanoid" id="A0A078BAQ9"/>
<name>A0A078BAQ9_STYLE</name>
<proteinExistence type="inferred from homology"/>
<dbReference type="GO" id="GO:0019243">
    <property type="term" value="P:methylglyoxal catabolic process to D-lactate via S-lactoyl-glutathione"/>
    <property type="evidence" value="ECO:0007669"/>
    <property type="project" value="InterPro"/>
</dbReference>
<dbReference type="EC" id="3.1.2.6" evidence="5"/>
<keyword evidence="8" id="KW-0862">Zinc</keyword>
<evidence type="ECO:0000256" key="1">
    <source>
        <dbReference type="ARBA" id="ARBA00001623"/>
    </source>
</evidence>
<evidence type="ECO:0000256" key="9">
    <source>
        <dbReference type="ARBA" id="ARBA00031044"/>
    </source>
</evidence>
<dbReference type="Pfam" id="PF16123">
    <property type="entry name" value="HAGH_C"/>
    <property type="match status" value="1"/>
</dbReference>
<keyword evidence="12" id="KW-1185">Reference proteome</keyword>
<accession>A0A078BAQ9</accession>
<dbReference type="PANTHER" id="PTHR11935">
    <property type="entry name" value="BETA LACTAMASE DOMAIN"/>
    <property type="match status" value="1"/>
</dbReference>
<evidence type="ECO:0000256" key="7">
    <source>
        <dbReference type="ARBA" id="ARBA00022801"/>
    </source>
</evidence>
<dbReference type="OMA" id="CVWPGMR"/>
<comment type="cofactor">
    <cofactor evidence="2">
        <name>Zn(2+)</name>
        <dbReference type="ChEBI" id="CHEBI:29105"/>
    </cofactor>
</comment>
<dbReference type="PANTHER" id="PTHR11935:SF94">
    <property type="entry name" value="TENZING NORGAY, ISOFORM C"/>
    <property type="match status" value="1"/>
</dbReference>
<organism evidence="11 12">
    <name type="scientific">Stylonychia lemnae</name>
    <name type="common">Ciliate</name>
    <dbReference type="NCBI Taxonomy" id="5949"/>
    <lineage>
        <taxon>Eukaryota</taxon>
        <taxon>Sar</taxon>
        <taxon>Alveolata</taxon>
        <taxon>Ciliophora</taxon>
        <taxon>Intramacronucleata</taxon>
        <taxon>Spirotrichea</taxon>
        <taxon>Stichotrichia</taxon>
        <taxon>Sporadotrichida</taxon>
        <taxon>Oxytrichidae</taxon>
        <taxon>Stylonychinae</taxon>
        <taxon>Stylonychia</taxon>
    </lineage>
</organism>
<dbReference type="OrthoDB" id="515692at2759"/>
<evidence type="ECO:0000256" key="5">
    <source>
        <dbReference type="ARBA" id="ARBA00011917"/>
    </source>
</evidence>
<dbReference type="Proteomes" id="UP000039865">
    <property type="component" value="Unassembled WGS sequence"/>
</dbReference>
<dbReference type="InterPro" id="IPR032282">
    <property type="entry name" value="HAGH_C"/>
</dbReference>
<comment type="pathway">
    <text evidence="3">Secondary metabolite metabolism; methylglyoxal degradation; (R)-lactate from methylglyoxal: step 2/2.</text>
</comment>
<dbReference type="EMBL" id="CCKQ01019429">
    <property type="protein sequence ID" value="CDW91444.1"/>
    <property type="molecule type" value="Genomic_DNA"/>
</dbReference>
<dbReference type="AlphaFoldDB" id="A0A078BAQ9"/>
<dbReference type="InterPro" id="IPR001279">
    <property type="entry name" value="Metallo-B-lactamas"/>
</dbReference>
<evidence type="ECO:0000313" key="12">
    <source>
        <dbReference type="Proteomes" id="UP000039865"/>
    </source>
</evidence>
<comment type="catalytic activity">
    <reaction evidence="1">
        <text>an S-(2-hydroxyacyl)glutathione + H2O = a 2-hydroxy carboxylate + glutathione + H(+)</text>
        <dbReference type="Rhea" id="RHEA:21864"/>
        <dbReference type="ChEBI" id="CHEBI:15377"/>
        <dbReference type="ChEBI" id="CHEBI:15378"/>
        <dbReference type="ChEBI" id="CHEBI:57925"/>
        <dbReference type="ChEBI" id="CHEBI:58896"/>
        <dbReference type="ChEBI" id="CHEBI:71261"/>
        <dbReference type="EC" id="3.1.2.6"/>
    </reaction>
</comment>
<evidence type="ECO:0000256" key="6">
    <source>
        <dbReference type="ARBA" id="ARBA00022723"/>
    </source>
</evidence>
<dbReference type="SUPFAM" id="SSF56281">
    <property type="entry name" value="Metallo-hydrolase/oxidoreductase"/>
    <property type="match status" value="1"/>
</dbReference>
<dbReference type="Pfam" id="PF00753">
    <property type="entry name" value="Lactamase_B"/>
    <property type="match status" value="1"/>
</dbReference>
<evidence type="ECO:0000313" key="11">
    <source>
        <dbReference type="EMBL" id="CDW91444.1"/>
    </source>
</evidence>